<evidence type="ECO:0000313" key="6">
    <source>
        <dbReference type="Proteomes" id="UP000018895"/>
    </source>
</evidence>
<dbReference type="PROSITE" id="PS01182">
    <property type="entry name" value="GLYCOSYL_HYDROL_F35"/>
    <property type="match status" value="1"/>
</dbReference>
<protein>
    <submittedName>
        <fullName evidence="5">Beta-galactosidase</fullName>
    </submittedName>
</protein>
<keyword evidence="6" id="KW-1185">Reference proteome</keyword>
<gene>
    <name evidence="5" type="ORF">JCM9152_109</name>
</gene>
<proteinExistence type="inferred from homology"/>
<evidence type="ECO:0000256" key="2">
    <source>
        <dbReference type="ARBA" id="ARBA00022801"/>
    </source>
</evidence>
<dbReference type="GO" id="GO:0004553">
    <property type="term" value="F:hydrolase activity, hydrolyzing O-glycosyl compounds"/>
    <property type="evidence" value="ECO:0007669"/>
    <property type="project" value="InterPro"/>
</dbReference>
<dbReference type="Proteomes" id="UP000018895">
    <property type="component" value="Unassembled WGS sequence"/>
</dbReference>
<dbReference type="Gene3D" id="3.20.20.80">
    <property type="entry name" value="Glycosidases"/>
    <property type="match status" value="1"/>
</dbReference>
<comment type="caution">
    <text evidence="5">The sequence shown here is derived from an EMBL/GenBank/DDBJ whole genome shotgun (WGS) entry which is preliminary data.</text>
</comment>
<dbReference type="AlphaFoldDB" id="W4Q9P2"/>
<accession>W4Q9P2</accession>
<dbReference type="PRINTS" id="PR00742">
    <property type="entry name" value="GLHYDRLASE35"/>
</dbReference>
<comment type="similarity">
    <text evidence="1">Belongs to the glycosyl hydrolase 35 family.</text>
</comment>
<dbReference type="Pfam" id="PF01301">
    <property type="entry name" value="Glyco_hydro_35"/>
    <property type="match status" value="1"/>
</dbReference>
<evidence type="ECO:0000256" key="3">
    <source>
        <dbReference type="ARBA" id="ARBA00023295"/>
    </source>
</evidence>
<evidence type="ECO:0000259" key="4">
    <source>
        <dbReference type="Pfam" id="PF01301"/>
    </source>
</evidence>
<dbReference type="InterPro" id="IPR001944">
    <property type="entry name" value="Glycoside_Hdrlase_35"/>
</dbReference>
<evidence type="ECO:0000313" key="5">
    <source>
        <dbReference type="EMBL" id="GAE28776.1"/>
    </source>
</evidence>
<dbReference type="InterPro" id="IPR019801">
    <property type="entry name" value="Glyco_hydro_35_CS"/>
</dbReference>
<dbReference type="SUPFAM" id="SSF51445">
    <property type="entry name" value="(Trans)glycosidases"/>
    <property type="match status" value="1"/>
</dbReference>
<dbReference type="EMBL" id="BAUU01000001">
    <property type="protein sequence ID" value="GAE28776.1"/>
    <property type="molecule type" value="Genomic_DNA"/>
</dbReference>
<name>W4Q9P2_9BACI</name>
<organism evidence="5 6">
    <name type="scientific">Halalkalibacter hemicellulosilyticusJCM 9152</name>
    <dbReference type="NCBI Taxonomy" id="1236971"/>
    <lineage>
        <taxon>Bacteria</taxon>
        <taxon>Bacillati</taxon>
        <taxon>Bacillota</taxon>
        <taxon>Bacilli</taxon>
        <taxon>Bacillales</taxon>
        <taxon>Bacillaceae</taxon>
        <taxon>Halalkalibacter</taxon>
    </lineage>
</organism>
<dbReference type="GO" id="GO:0005975">
    <property type="term" value="P:carbohydrate metabolic process"/>
    <property type="evidence" value="ECO:0007669"/>
    <property type="project" value="InterPro"/>
</dbReference>
<reference evidence="5" key="1">
    <citation type="journal article" date="2014" name="Genome Announc.">
        <title>Draft Genome Sequences of Three Alkaliphilic Bacillus Strains, Bacillus wakoensis JCM 9140T, Bacillus akibai JCM 9157T, and Bacillus hemicellulosilyticus JCM 9152T.</title>
        <authorList>
            <person name="Yuki M."/>
            <person name="Oshima K."/>
            <person name="Suda W."/>
            <person name="Oshida Y."/>
            <person name="Kitamura K."/>
            <person name="Iida T."/>
            <person name="Hattori M."/>
            <person name="Ohkuma M."/>
        </authorList>
    </citation>
    <scope>NUCLEOTIDE SEQUENCE [LARGE SCALE GENOMIC DNA]</scope>
    <source>
        <strain evidence="5">JCM 9152</strain>
    </source>
</reference>
<dbReference type="RefSeq" id="WP_052015421.1">
    <property type="nucleotide sequence ID" value="NZ_BAUU01000001.1"/>
</dbReference>
<feature type="domain" description="Glycoside hydrolase 35 catalytic" evidence="4">
    <location>
        <begin position="41"/>
        <end position="211"/>
    </location>
</feature>
<dbReference type="PANTHER" id="PTHR23421">
    <property type="entry name" value="BETA-GALACTOSIDASE RELATED"/>
    <property type="match status" value="1"/>
</dbReference>
<evidence type="ECO:0000256" key="1">
    <source>
        <dbReference type="ARBA" id="ARBA00009809"/>
    </source>
</evidence>
<sequence length="278" mass="31756">MREYTVDVKAAKKNIYQAELDVEGTAPNGDRLSLTNYYLEKNGQPFFGISGEFHFSRYDDQKWEDELIKMKMAGITIVPTYVFWNHHEEEQGVYEWSDQKDVRRFVELCQKHDLYVILRIGPFAHGEARNGGMPDWLFGRPFELRSNDEEYVAFVERFYTEIAEQIDGLLFEQGGPIIGTQIENEYEHAGAPWEITTGTAQEWVSAGKDGATHIKVLKDLAIKVGIKTPLYTATGWGGQLPQLMMYCRCGGICVLAMDFLWGCDRAPGYLRICLSKLP</sequence>
<keyword evidence="2" id="KW-0378">Hydrolase</keyword>
<dbReference type="STRING" id="1236971.JCM9152_109"/>
<dbReference type="InterPro" id="IPR031330">
    <property type="entry name" value="Gly_Hdrlase_35_cat"/>
</dbReference>
<keyword evidence="3" id="KW-0326">Glycosidase</keyword>
<dbReference type="InterPro" id="IPR017853">
    <property type="entry name" value="GH"/>
</dbReference>